<dbReference type="OrthoDB" id="354488at2"/>
<dbReference type="RefSeq" id="WP_120104298.1">
    <property type="nucleotide sequence ID" value="NZ_CP028884.1"/>
</dbReference>
<protein>
    <submittedName>
        <fullName evidence="1">Uncharacterized protein</fullName>
    </submittedName>
</protein>
<organism evidence="1 2">
    <name type="scientific">Borrelia turcica IST7</name>
    <dbReference type="NCBI Taxonomy" id="1104446"/>
    <lineage>
        <taxon>Bacteria</taxon>
        <taxon>Pseudomonadati</taxon>
        <taxon>Spirochaetota</taxon>
        <taxon>Spirochaetia</taxon>
        <taxon>Spirochaetales</taxon>
        <taxon>Borreliaceae</taxon>
        <taxon>Borrelia</taxon>
    </lineage>
</organism>
<dbReference type="Proteomes" id="UP000275571">
    <property type="component" value="Chromosome"/>
</dbReference>
<dbReference type="AlphaFoldDB" id="A0A386PNC6"/>
<proteinExistence type="predicted"/>
<name>A0A386PNC6_9SPIR</name>
<evidence type="ECO:0000313" key="1">
    <source>
        <dbReference type="EMBL" id="AYE36377.1"/>
    </source>
</evidence>
<accession>A0A386PNC6</accession>
<evidence type="ECO:0000313" key="2">
    <source>
        <dbReference type="Proteomes" id="UP000275571"/>
    </source>
</evidence>
<dbReference type="KEGG" id="btur:DB313_02670"/>
<gene>
    <name evidence="1" type="ORF">DB313_02670</name>
</gene>
<dbReference type="EMBL" id="CP028884">
    <property type="protein sequence ID" value="AYE36377.1"/>
    <property type="molecule type" value="Genomic_DNA"/>
</dbReference>
<keyword evidence="2" id="KW-1185">Reference proteome</keyword>
<sequence length="416" mass="48346">MIHVLLFLIISNLNLLAFEKFFYDFTVRTNYSQYFNSSSNAEKIKPQKYYTTDGYYVEVSSSIMGDYVYYSFFNRKDGVPYILPGSYVVKVGKDGIEQIKIFFIHRADTFIRIKAGGMNSSADFYLINTLIHKDVKLPFKIGDIATGSFLEIAKYVSNFIDLKFFDPKYFEEYDNVSHIVDKFRTFLKDSSITEVPDGAMSELGEMVYIKTGEPQEEVEGFNCSGFGKWVADSIYKTMTGKLLKIEDLKVRHIGVRGNSFTEQYEFSRDLFFALDWIRNIGYRLKYINTDLVLDKVKEMDVNNISFLNYIENRGYKIDNLEFILYYLALSEPGYIYFGSVNTTMNEFPGKVFHKHVVVLFPFIDKETIFRTSVMEVNNETSIKSLRDRYPNSYIHLVRVKALKGVSIVPIPKRIND</sequence>
<reference evidence="1 2" key="1">
    <citation type="journal article" date="2018" name="Infect. Genet. Evol.">
        <title>Genome-wide analysis of Borrelia turcica and 'Candidatus Borrelia tachyglossi' shows relapsing fever-like genomes with unique genomic links to Lyme disease Borrelia.</title>
        <authorList>
            <person name="Gofton A.W."/>
            <person name="Margos G."/>
            <person name="Fingerle V."/>
            <person name="Hepner S."/>
            <person name="Loh S.M."/>
            <person name="Ryan U."/>
            <person name="Irwin P."/>
            <person name="Oskam C.L."/>
        </authorList>
    </citation>
    <scope>NUCLEOTIDE SEQUENCE [LARGE SCALE GENOMIC DNA]</scope>
    <source>
        <strain evidence="1 2">IST7</strain>
    </source>
</reference>